<evidence type="ECO:0000313" key="8">
    <source>
        <dbReference type="Proteomes" id="UP001596550"/>
    </source>
</evidence>
<evidence type="ECO:0000256" key="2">
    <source>
        <dbReference type="ARBA" id="ARBA00022692"/>
    </source>
</evidence>
<evidence type="ECO:0000313" key="7">
    <source>
        <dbReference type="EMBL" id="MFC7345764.1"/>
    </source>
</evidence>
<name>A0ABW2LT74_9FLAO</name>
<dbReference type="InterPro" id="IPR010982">
    <property type="entry name" value="Lambda_DNA-bd_dom_sf"/>
</dbReference>
<keyword evidence="2 5" id="KW-0812">Transmembrane</keyword>
<dbReference type="SMART" id="SM00530">
    <property type="entry name" value="HTH_XRE"/>
    <property type="match status" value="1"/>
</dbReference>
<comment type="subcellular location">
    <subcellularLocation>
        <location evidence="1">Membrane</location>
        <topology evidence="1">Multi-pass membrane protein</topology>
    </subcellularLocation>
</comment>
<dbReference type="InterPro" id="IPR019109">
    <property type="entry name" value="MamF_MmsF"/>
</dbReference>
<accession>A0ABW2LT74</accession>
<feature type="transmembrane region" description="Helical" evidence="5">
    <location>
        <begin position="111"/>
        <end position="128"/>
    </location>
</feature>
<proteinExistence type="predicted"/>
<keyword evidence="4 5" id="KW-0472">Membrane</keyword>
<gene>
    <name evidence="7" type="ORF">ACFQO9_03400</name>
</gene>
<feature type="transmembrane region" description="Helical" evidence="5">
    <location>
        <begin position="73"/>
        <end position="95"/>
    </location>
</feature>
<evidence type="ECO:0000256" key="1">
    <source>
        <dbReference type="ARBA" id="ARBA00004141"/>
    </source>
</evidence>
<keyword evidence="3 5" id="KW-1133">Transmembrane helix</keyword>
<sequence length="180" mass="19941">MKNKVKILREQKNLTQAELAENSGLSLRTIQRIESGSVMKGFTLKAVAKALHTEPEELFFNEEKSMNVDRAKLINFSALCGLIIPFGGVIFPLILTLKTKDETNKLLGKEIVSFQIVLAVFTSVLLMVTPFVQKSLSIKFPLFIVVLVLFISIKLLVILKNGVSLGKNGSLVIRLKNSVL</sequence>
<dbReference type="Pfam" id="PF01381">
    <property type="entry name" value="HTH_3"/>
    <property type="match status" value="1"/>
</dbReference>
<reference evidence="8" key="1">
    <citation type="journal article" date="2019" name="Int. J. Syst. Evol. Microbiol.">
        <title>The Global Catalogue of Microorganisms (GCM) 10K type strain sequencing project: providing services to taxonomists for standard genome sequencing and annotation.</title>
        <authorList>
            <consortium name="The Broad Institute Genomics Platform"/>
            <consortium name="The Broad Institute Genome Sequencing Center for Infectious Disease"/>
            <person name="Wu L."/>
            <person name="Ma J."/>
        </authorList>
    </citation>
    <scope>NUCLEOTIDE SEQUENCE [LARGE SCALE GENOMIC DNA]</scope>
    <source>
        <strain evidence="8">CCUG 54781</strain>
    </source>
</reference>
<dbReference type="Proteomes" id="UP001596550">
    <property type="component" value="Unassembled WGS sequence"/>
</dbReference>
<feature type="domain" description="HTH cro/C1-type" evidence="6">
    <location>
        <begin position="5"/>
        <end position="58"/>
    </location>
</feature>
<dbReference type="Pfam" id="PF09685">
    <property type="entry name" value="MamF_MmsF"/>
    <property type="match status" value="1"/>
</dbReference>
<dbReference type="EMBL" id="JBHTCR010000001">
    <property type="protein sequence ID" value="MFC7345764.1"/>
    <property type="molecule type" value="Genomic_DNA"/>
</dbReference>
<dbReference type="Gene3D" id="1.10.260.40">
    <property type="entry name" value="lambda repressor-like DNA-binding domains"/>
    <property type="match status" value="1"/>
</dbReference>
<evidence type="ECO:0000259" key="6">
    <source>
        <dbReference type="PROSITE" id="PS50943"/>
    </source>
</evidence>
<comment type="caution">
    <text evidence="7">The sequence shown here is derived from an EMBL/GenBank/DDBJ whole genome shotgun (WGS) entry which is preliminary data.</text>
</comment>
<keyword evidence="8" id="KW-1185">Reference proteome</keyword>
<evidence type="ECO:0000256" key="5">
    <source>
        <dbReference type="SAM" id="Phobius"/>
    </source>
</evidence>
<evidence type="ECO:0000256" key="3">
    <source>
        <dbReference type="ARBA" id="ARBA00022989"/>
    </source>
</evidence>
<feature type="transmembrane region" description="Helical" evidence="5">
    <location>
        <begin position="140"/>
        <end position="159"/>
    </location>
</feature>
<dbReference type="InterPro" id="IPR001387">
    <property type="entry name" value="Cro/C1-type_HTH"/>
</dbReference>
<dbReference type="RefSeq" id="WP_378173643.1">
    <property type="nucleotide sequence ID" value="NZ_JBHTCR010000001.1"/>
</dbReference>
<dbReference type="SUPFAM" id="SSF47413">
    <property type="entry name" value="lambda repressor-like DNA-binding domains"/>
    <property type="match status" value="1"/>
</dbReference>
<evidence type="ECO:0000256" key="4">
    <source>
        <dbReference type="ARBA" id="ARBA00023136"/>
    </source>
</evidence>
<protein>
    <submittedName>
        <fullName evidence="7">Helix-turn-helix domain-containing protein</fullName>
    </submittedName>
</protein>
<organism evidence="7 8">
    <name type="scientific">Chryseobacterium zhengzhouense</name>
    <dbReference type="NCBI Taxonomy" id="1636086"/>
    <lineage>
        <taxon>Bacteria</taxon>
        <taxon>Pseudomonadati</taxon>
        <taxon>Bacteroidota</taxon>
        <taxon>Flavobacteriia</taxon>
        <taxon>Flavobacteriales</taxon>
        <taxon>Weeksellaceae</taxon>
        <taxon>Chryseobacterium group</taxon>
        <taxon>Chryseobacterium</taxon>
    </lineage>
</organism>
<dbReference type="PROSITE" id="PS50943">
    <property type="entry name" value="HTH_CROC1"/>
    <property type="match status" value="1"/>
</dbReference>
<dbReference type="CDD" id="cd00093">
    <property type="entry name" value="HTH_XRE"/>
    <property type="match status" value="1"/>
</dbReference>